<dbReference type="RefSeq" id="WP_184713053.1">
    <property type="nucleotide sequence ID" value="NZ_JACHJP010000001.1"/>
</dbReference>
<accession>A0A7W7QIX2</accession>
<name>A0A7W7QIX2_9ACTN</name>
<keyword evidence="2" id="KW-1185">Reference proteome</keyword>
<dbReference type="InterPro" id="IPR015813">
    <property type="entry name" value="Pyrv/PenolPyrv_kinase-like_dom"/>
</dbReference>
<comment type="caution">
    <text evidence="1">The sequence shown here is derived from an EMBL/GenBank/DDBJ whole genome shotgun (WGS) entry which is preliminary data.</text>
</comment>
<gene>
    <name evidence="1" type="ORF">FHS44_001459</name>
</gene>
<dbReference type="InterPro" id="IPR039556">
    <property type="entry name" value="ICL/PEPM"/>
</dbReference>
<evidence type="ECO:0000313" key="1">
    <source>
        <dbReference type="EMBL" id="MBB4914387.1"/>
    </source>
</evidence>
<dbReference type="GO" id="GO:0016829">
    <property type="term" value="F:lyase activity"/>
    <property type="evidence" value="ECO:0007669"/>
    <property type="project" value="UniProtKB-KW"/>
</dbReference>
<dbReference type="Pfam" id="PF13714">
    <property type="entry name" value="PEP_mutase"/>
    <property type="match status" value="1"/>
</dbReference>
<dbReference type="EMBL" id="JACHJP010000001">
    <property type="protein sequence ID" value="MBB4914387.1"/>
    <property type="molecule type" value="Genomic_DNA"/>
</dbReference>
<dbReference type="Gene3D" id="3.20.20.60">
    <property type="entry name" value="Phosphoenolpyruvate-binding domains"/>
    <property type="match status" value="1"/>
</dbReference>
<dbReference type="CDD" id="cd00377">
    <property type="entry name" value="ICL_PEPM"/>
    <property type="match status" value="1"/>
</dbReference>
<keyword evidence="1" id="KW-0456">Lyase</keyword>
<dbReference type="Proteomes" id="UP000552644">
    <property type="component" value="Unassembled WGS sequence"/>
</dbReference>
<evidence type="ECO:0000313" key="2">
    <source>
        <dbReference type="Proteomes" id="UP000552644"/>
    </source>
</evidence>
<protein>
    <submittedName>
        <fullName evidence="1">2-methylisocitrate lyase-like PEP mutase family enzyme</fullName>
    </submittedName>
</protein>
<sequence>MTSLREKAELFHSLHQGGGPLVLANAWDVASARLVEESGAGAVATTSAGVAWSLGAPDGDRLDRDQAIDLIARIAAAVELPVTADIESGFAADAEGVAETVRRVIAAGAVGVNIEDALRDGGTPLRPVEEQCERLAAARQAADEAGIPLFVNARVDVYLRGVGETPKERFETAVERATAYLAAGASGVFVPGVVDPETVAALAGAVAVPLNILAGPGAPTVAELGALGVARVSLGSSIAEAAYALVREAAREVLASGTYTALEGAREYGRLNAILGG</sequence>
<dbReference type="PANTHER" id="PTHR42905">
    <property type="entry name" value="PHOSPHOENOLPYRUVATE CARBOXYLASE"/>
    <property type="match status" value="1"/>
</dbReference>
<dbReference type="PANTHER" id="PTHR42905:SF16">
    <property type="entry name" value="CARBOXYPHOSPHONOENOLPYRUVATE PHOSPHONOMUTASE-LIKE PROTEIN (AFU_ORTHOLOGUE AFUA_5G07230)"/>
    <property type="match status" value="1"/>
</dbReference>
<organism evidence="1 2">
    <name type="scientific">Streptosporangium saharense</name>
    <dbReference type="NCBI Taxonomy" id="1706840"/>
    <lineage>
        <taxon>Bacteria</taxon>
        <taxon>Bacillati</taxon>
        <taxon>Actinomycetota</taxon>
        <taxon>Actinomycetes</taxon>
        <taxon>Streptosporangiales</taxon>
        <taxon>Streptosporangiaceae</taxon>
        <taxon>Streptosporangium</taxon>
    </lineage>
</organism>
<reference evidence="1 2" key="1">
    <citation type="submission" date="2020-08" db="EMBL/GenBank/DDBJ databases">
        <title>Genomic Encyclopedia of Type Strains, Phase III (KMG-III): the genomes of soil and plant-associated and newly described type strains.</title>
        <authorList>
            <person name="Whitman W."/>
        </authorList>
    </citation>
    <scope>NUCLEOTIDE SEQUENCE [LARGE SCALE GENOMIC DNA]</scope>
    <source>
        <strain evidence="1 2">CECT 8840</strain>
    </source>
</reference>
<dbReference type="SUPFAM" id="SSF51621">
    <property type="entry name" value="Phosphoenolpyruvate/pyruvate domain"/>
    <property type="match status" value="1"/>
</dbReference>
<dbReference type="InterPro" id="IPR040442">
    <property type="entry name" value="Pyrv_kinase-like_dom_sf"/>
</dbReference>
<proteinExistence type="predicted"/>
<dbReference type="AlphaFoldDB" id="A0A7W7QIX2"/>